<dbReference type="Pfam" id="PF13669">
    <property type="entry name" value="Glyoxalase_4"/>
    <property type="match status" value="1"/>
</dbReference>
<dbReference type="Gene3D" id="3.10.180.10">
    <property type="entry name" value="2,3-Dihydroxybiphenyl 1,2-Dioxygenase, domain 1"/>
    <property type="match status" value="1"/>
</dbReference>
<organism evidence="2 3">
    <name type="scientific">Limosilactobacillus alvi</name>
    <dbReference type="NCBI Taxonomy" id="990412"/>
    <lineage>
        <taxon>Bacteria</taxon>
        <taxon>Bacillati</taxon>
        <taxon>Bacillota</taxon>
        <taxon>Bacilli</taxon>
        <taxon>Lactobacillales</taxon>
        <taxon>Lactobacillaceae</taxon>
        <taxon>Limosilactobacillus</taxon>
    </lineage>
</organism>
<sequence>MAFNKSLAGYYDDLAHVGIPTDDLPKTEEFWAGLGFKEIGRFDTDDQGHEVIFMQAGHLTLEIWNSDGAVHKTGAINHISLNVTDADGAYQAAKKAGYQLKEDEVQHLDYWQHGIKYFNIVGPNDETIEFCEIVKA</sequence>
<dbReference type="RefSeq" id="WP_204776010.1">
    <property type="nucleotide sequence ID" value="NZ_JACJJQ010000005.1"/>
</dbReference>
<dbReference type="SUPFAM" id="SSF54593">
    <property type="entry name" value="Glyoxalase/Bleomycin resistance protein/Dihydroxybiphenyl dioxygenase"/>
    <property type="match status" value="1"/>
</dbReference>
<dbReference type="PROSITE" id="PS51819">
    <property type="entry name" value="VOC"/>
    <property type="match status" value="1"/>
</dbReference>
<feature type="domain" description="VOC" evidence="1">
    <location>
        <begin position="13"/>
        <end position="133"/>
    </location>
</feature>
<comment type="caution">
    <text evidence="2">The sequence shown here is derived from an EMBL/GenBank/DDBJ whole genome shotgun (WGS) entry which is preliminary data.</text>
</comment>
<accession>A0ABS2EM48</accession>
<dbReference type="InterPro" id="IPR029068">
    <property type="entry name" value="Glyas_Bleomycin-R_OHBP_Dase"/>
</dbReference>
<gene>
    <name evidence="2" type="ORF">H5993_01880</name>
</gene>
<evidence type="ECO:0000313" key="3">
    <source>
        <dbReference type="Proteomes" id="UP000776629"/>
    </source>
</evidence>
<protein>
    <submittedName>
        <fullName evidence="2">VOC family protein</fullName>
    </submittedName>
</protein>
<reference evidence="2 3" key="1">
    <citation type="journal article" date="2021" name="Sci. Rep.">
        <title>The distribution of antibiotic resistance genes in chicken gut microbiota commensals.</title>
        <authorList>
            <person name="Juricova H."/>
            <person name="Matiasovicova J."/>
            <person name="Kubasova T."/>
            <person name="Cejkova D."/>
            <person name="Rychlik I."/>
        </authorList>
    </citation>
    <scope>NUCLEOTIDE SEQUENCE [LARGE SCALE GENOMIC DNA]</scope>
    <source>
        <strain evidence="2 3">An810</strain>
    </source>
</reference>
<keyword evidence="3" id="KW-1185">Reference proteome</keyword>
<dbReference type="InterPro" id="IPR037523">
    <property type="entry name" value="VOC_core"/>
</dbReference>
<evidence type="ECO:0000313" key="2">
    <source>
        <dbReference type="EMBL" id="MBM6753519.1"/>
    </source>
</evidence>
<name>A0ABS2EM48_9LACO</name>
<dbReference type="EMBL" id="JACJJQ010000005">
    <property type="protein sequence ID" value="MBM6753519.1"/>
    <property type="molecule type" value="Genomic_DNA"/>
</dbReference>
<evidence type="ECO:0000259" key="1">
    <source>
        <dbReference type="PROSITE" id="PS51819"/>
    </source>
</evidence>
<dbReference type="Proteomes" id="UP000776629">
    <property type="component" value="Unassembled WGS sequence"/>
</dbReference>
<proteinExistence type="predicted"/>